<dbReference type="AlphaFoldDB" id="A0A4R1BHD1"/>
<name>A0A4R1BHD1_9BACT</name>
<proteinExistence type="inferred from homology"/>
<evidence type="ECO:0000313" key="14">
    <source>
        <dbReference type="Proteomes" id="UP000295334"/>
    </source>
</evidence>
<keyword evidence="2" id="KW-1003">Cell membrane</keyword>
<reference evidence="13 14" key="1">
    <citation type="submission" date="2019-03" db="EMBL/GenBank/DDBJ databases">
        <authorList>
            <person name="Kim M.K.M."/>
        </authorList>
    </citation>
    <scope>NUCLEOTIDE SEQUENCE [LARGE SCALE GENOMIC DNA]</scope>
    <source>
        <strain evidence="13 14">17J68-12</strain>
    </source>
</reference>
<keyword evidence="10" id="KW-0472">Membrane</keyword>
<comment type="cofactor">
    <cofactor evidence="11">
        <name>Zn(2+)</name>
        <dbReference type="ChEBI" id="CHEBI:29105"/>
    </cofactor>
    <text evidence="11">Binds 1 zinc ion per subunit.</text>
</comment>
<sequence length="396" mass="44351">MLSPLAYHQMAVEYFRRNEPVWNFFASPKHQKEQLQDFKVNLLKSTYKFDEAGHPVLFQQLETAKQALGLSIPVYVYQAEHATEMNASIVYLNEEAHIVFTGKLIEVLSTEELLAILGHELSHVLLYRQEGGAIEVVDRIVTAIGAHSDATPAHYETARLFQLYTEIFCDRGACLATKDHRPIISSLVKISTGLQSVNADSFVKQSEEVFANDALTKTSGLSHPENFIRARALALWQTKGQGAEPEIQKMIEGHAGIDELDLFKQLHISEITRKTILCVLGEERLRTPPVLALAAQYFGKLQVDEVVDPVILGQATELLHASLKDYLAYVLYDFATADKEVEELGLGRSFQLADDLKIQEAFSAAVKKEQKLTDKKVATLRKNVLKAYQQQPSVEA</sequence>
<dbReference type="PANTHER" id="PTHR43221:SF1">
    <property type="entry name" value="PROTEASE HTPX"/>
    <property type="match status" value="1"/>
</dbReference>
<evidence type="ECO:0000256" key="11">
    <source>
        <dbReference type="RuleBase" id="RU003983"/>
    </source>
</evidence>
<keyword evidence="7 11" id="KW-0862">Zinc</keyword>
<keyword evidence="3 11" id="KW-0645">Protease</keyword>
<evidence type="ECO:0000256" key="5">
    <source>
        <dbReference type="ARBA" id="ARBA00022723"/>
    </source>
</evidence>
<comment type="similarity">
    <text evidence="11">Belongs to the peptidase M48 family.</text>
</comment>
<keyword evidence="5" id="KW-0479">Metal-binding</keyword>
<evidence type="ECO:0000313" key="13">
    <source>
        <dbReference type="EMBL" id="TCJ16584.1"/>
    </source>
</evidence>
<keyword evidence="6 11" id="KW-0378">Hydrolase</keyword>
<evidence type="ECO:0000256" key="10">
    <source>
        <dbReference type="ARBA" id="ARBA00023136"/>
    </source>
</evidence>
<evidence type="ECO:0000256" key="2">
    <source>
        <dbReference type="ARBA" id="ARBA00022475"/>
    </source>
</evidence>
<comment type="caution">
    <text evidence="13">The sequence shown here is derived from an EMBL/GenBank/DDBJ whole genome shotgun (WGS) entry which is preliminary data.</text>
</comment>
<evidence type="ECO:0000256" key="3">
    <source>
        <dbReference type="ARBA" id="ARBA00022670"/>
    </source>
</evidence>
<evidence type="ECO:0000256" key="4">
    <source>
        <dbReference type="ARBA" id="ARBA00022692"/>
    </source>
</evidence>
<dbReference type="InterPro" id="IPR050083">
    <property type="entry name" value="HtpX_protease"/>
</dbReference>
<evidence type="ECO:0000256" key="1">
    <source>
        <dbReference type="ARBA" id="ARBA00004651"/>
    </source>
</evidence>
<evidence type="ECO:0000256" key="7">
    <source>
        <dbReference type="ARBA" id="ARBA00022833"/>
    </source>
</evidence>
<evidence type="ECO:0000259" key="12">
    <source>
        <dbReference type="Pfam" id="PF01435"/>
    </source>
</evidence>
<evidence type="ECO:0000256" key="8">
    <source>
        <dbReference type="ARBA" id="ARBA00022989"/>
    </source>
</evidence>
<keyword evidence="14" id="KW-1185">Reference proteome</keyword>
<keyword evidence="9 11" id="KW-0482">Metalloprotease</keyword>
<dbReference type="GO" id="GO:0046872">
    <property type="term" value="F:metal ion binding"/>
    <property type="evidence" value="ECO:0007669"/>
    <property type="project" value="UniProtKB-KW"/>
</dbReference>
<dbReference type="InterPro" id="IPR001915">
    <property type="entry name" value="Peptidase_M48"/>
</dbReference>
<protein>
    <submittedName>
        <fullName evidence="13">Peptidase M48</fullName>
    </submittedName>
</protein>
<keyword evidence="4" id="KW-0812">Transmembrane</keyword>
<dbReference type="GO" id="GO:0006508">
    <property type="term" value="P:proteolysis"/>
    <property type="evidence" value="ECO:0007669"/>
    <property type="project" value="UniProtKB-KW"/>
</dbReference>
<evidence type="ECO:0000256" key="9">
    <source>
        <dbReference type="ARBA" id="ARBA00023049"/>
    </source>
</evidence>
<organism evidence="13 14">
    <name type="scientific">Flaviaesturariibacter flavus</name>
    <dbReference type="NCBI Taxonomy" id="2502780"/>
    <lineage>
        <taxon>Bacteria</taxon>
        <taxon>Pseudomonadati</taxon>
        <taxon>Bacteroidota</taxon>
        <taxon>Chitinophagia</taxon>
        <taxon>Chitinophagales</taxon>
        <taxon>Chitinophagaceae</taxon>
        <taxon>Flaviaestuariibacter</taxon>
    </lineage>
</organism>
<gene>
    <name evidence="13" type="ORF">EPD60_07535</name>
</gene>
<accession>A0A4R1BHD1</accession>
<dbReference type="OrthoDB" id="271491at2"/>
<dbReference type="EMBL" id="SJZI01000011">
    <property type="protein sequence ID" value="TCJ16584.1"/>
    <property type="molecule type" value="Genomic_DNA"/>
</dbReference>
<keyword evidence="8" id="KW-1133">Transmembrane helix</keyword>
<evidence type="ECO:0000256" key="6">
    <source>
        <dbReference type="ARBA" id="ARBA00022801"/>
    </source>
</evidence>
<dbReference type="GO" id="GO:0005886">
    <property type="term" value="C:plasma membrane"/>
    <property type="evidence" value="ECO:0007669"/>
    <property type="project" value="UniProtKB-SubCell"/>
</dbReference>
<dbReference type="PANTHER" id="PTHR43221">
    <property type="entry name" value="PROTEASE HTPX"/>
    <property type="match status" value="1"/>
</dbReference>
<dbReference type="GO" id="GO:0004222">
    <property type="term" value="F:metalloendopeptidase activity"/>
    <property type="evidence" value="ECO:0007669"/>
    <property type="project" value="InterPro"/>
</dbReference>
<dbReference type="Gene3D" id="3.30.2010.10">
    <property type="entry name" value="Metalloproteases ('zincins'), catalytic domain"/>
    <property type="match status" value="1"/>
</dbReference>
<comment type="subcellular location">
    <subcellularLocation>
        <location evidence="1">Cell membrane</location>
        <topology evidence="1">Multi-pass membrane protein</topology>
    </subcellularLocation>
</comment>
<dbReference type="Pfam" id="PF01435">
    <property type="entry name" value="Peptidase_M48"/>
    <property type="match status" value="1"/>
</dbReference>
<dbReference type="Proteomes" id="UP000295334">
    <property type="component" value="Unassembled WGS sequence"/>
</dbReference>
<feature type="domain" description="Peptidase M48" evidence="12">
    <location>
        <begin position="61"/>
        <end position="125"/>
    </location>
</feature>